<dbReference type="InterPro" id="IPR050266">
    <property type="entry name" value="AB_hydrolase_sf"/>
</dbReference>
<evidence type="ECO:0000259" key="1">
    <source>
        <dbReference type="Pfam" id="PF12697"/>
    </source>
</evidence>
<dbReference type="Gene3D" id="3.40.50.1820">
    <property type="entry name" value="alpha/beta hydrolase"/>
    <property type="match status" value="1"/>
</dbReference>
<keyword evidence="2" id="KW-0378">Hydrolase</keyword>
<gene>
    <name evidence="2" type="ORF">E3T23_10520</name>
</gene>
<dbReference type="PRINTS" id="PR00111">
    <property type="entry name" value="ABHYDROLASE"/>
</dbReference>
<dbReference type="GO" id="GO:0016787">
    <property type="term" value="F:hydrolase activity"/>
    <property type="evidence" value="ECO:0007669"/>
    <property type="project" value="UniProtKB-KW"/>
</dbReference>
<dbReference type="AlphaFoldDB" id="A0A4R8XLY0"/>
<organism evidence="2 3">
    <name type="scientific">Cryobacterium cheniae</name>
    <dbReference type="NCBI Taxonomy" id="1259262"/>
    <lineage>
        <taxon>Bacteria</taxon>
        <taxon>Bacillati</taxon>
        <taxon>Actinomycetota</taxon>
        <taxon>Actinomycetes</taxon>
        <taxon>Micrococcales</taxon>
        <taxon>Microbacteriaceae</taxon>
        <taxon>Cryobacterium</taxon>
    </lineage>
</organism>
<keyword evidence="3" id="KW-1185">Reference proteome</keyword>
<dbReference type="EMBL" id="SOGN01000044">
    <property type="protein sequence ID" value="TFC79678.1"/>
    <property type="molecule type" value="Genomic_DNA"/>
</dbReference>
<dbReference type="Proteomes" id="UP000298433">
    <property type="component" value="Unassembled WGS sequence"/>
</dbReference>
<comment type="caution">
    <text evidence="2">The sequence shown here is derived from an EMBL/GenBank/DDBJ whole genome shotgun (WGS) entry which is preliminary data.</text>
</comment>
<evidence type="ECO:0000313" key="2">
    <source>
        <dbReference type="EMBL" id="TFC79678.1"/>
    </source>
</evidence>
<dbReference type="SUPFAM" id="SSF53474">
    <property type="entry name" value="alpha/beta-Hydrolases"/>
    <property type="match status" value="1"/>
</dbReference>
<protein>
    <submittedName>
        <fullName evidence="2">Alpha/beta hydrolase</fullName>
    </submittedName>
</protein>
<sequence>MPPAIPVLFVHGIRTSGTMWRRQLSMLAEEGHPALAIDLPGHGSRMREPFTVAGALAAIDEGVDALGGRVLLVGLSLGGYYAIEYAARHPQKVAGLVAAGSCAIPGGWPLDAYRSLARLVRRLPDQGLWLHTTLVRVLLSPEGAADTLAGGVPLTVMDAGLGATGTLRPLDSLARYPGPVWLVNGSFDQFRLHERRFLAACRNGRLVIVPRASHLVSLAQPERFAAVLSGILAEVASSRPGPIVDLSE</sequence>
<proteinExistence type="predicted"/>
<dbReference type="InterPro" id="IPR029058">
    <property type="entry name" value="AB_hydrolase_fold"/>
</dbReference>
<dbReference type="InterPro" id="IPR000073">
    <property type="entry name" value="AB_hydrolase_1"/>
</dbReference>
<dbReference type="OrthoDB" id="5495375at2"/>
<dbReference type="RefSeq" id="WP_134370310.1">
    <property type="nucleotide sequence ID" value="NZ_SOGN01000044.1"/>
</dbReference>
<name>A0A4R8XLY0_9MICO</name>
<dbReference type="Pfam" id="PF12697">
    <property type="entry name" value="Abhydrolase_6"/>
    <property type="match status" value="1"/>
</dbReference>
<feature type="domain" description="AB hydrolase-1" evidence="1">
    <location>
        <begin position="7"/>
        <end position="227"/>
    </location>
</feature>
<dbReference type="PANTHER" id="PTHR43798">
    <property type="entry name" value="MONOACYLGLYCEROL LIPASE"/>
    <property type="match status" value="1"/>
</dbReference>
<evidence type="ECO:0000313" key="3">
    <source>
        <dbReference type="Proteomes" id="UP000298433"/>
    </source>
</evidence>
<accession>A0A4R8XLY0</accession>
<reference evidence="2 3" key="1">
    <citation type="submission" date="2019-03" db="EMBL/GenBank/DDBJ databases">
        <title>Genomics of glacier-inhabiting Cryobacterium strains.</title>
        <authorList>
            <person name="Liu Q."/>
            <person name="Xin Y.-H."/>
        </authorList>
    </citation>
    <scope>NUCLEOTIDE SEQUENCE [LARGE SCALE GENOMIC DNA]</scope>
    <source>
        <strain evidence="2 3">TMT2-48-2</strain>
    </source>
</reference>